<accession>A0A9X7Z8W3</accession>
<evidence type="ECO:0000313" key="2">
    <source>
        <dbReference type="Proteomes" id="UP000663505"/>
    </source>
</evidence>
<protein>
    <submittedName>
        <fullName evidence="1">Uncharacterized protein</fullName>
    </submittedName>
</protein>
<dbReference type="AlphaFoldDB" id="A0A9X7Z8W3"/>
<organism evidence="1 2">
    <name type="scientific">Alicyclobacillus mengziensis</name>
    <dbReference type="NCBI Taxonomy" id="2931921"/>
    <lineage>
        <taxon>Bacteria</taxon>
        <taxon>Bacillati</taxon>
        <taxon>Bacillota</taxon>
        <taxon>Bacilli</taxon>
        <taxon>Bacillales</taxon>
        <taxon>Alicyclobacillaceae</taxon>
        <taxon>Alicyclobacillus</taxon>
    </lineage>
</organism>
<dbReference type="Proteomes" id="UP000663505">
    <property type="component" value="Chromosome"/>
</dbReference>
<proteinExistence type="predicted"/>
<keyword evidence="2" id="KW-1185">Reference proteome</keyword>
<gene>
    <name evidence="1" type="ORF">JZ786_06925</name>
</gene>
<dbReference type="KEGG" id="afx:JZ786_06925"/>
<evidence type="ECO:0000313" key="1">
    <source>
        <dbReference type="EMBL" id="QSO48691.1"/>
    </source>
</evidence>
<dbReference type="EMBL" id="CP071182">
    <property type="protein sequence ID" value="QSO48691.1"/>
    <property type="molecule type" value="Genomic_DNA"/>
</dbReference>
<sequence>MTLTQYQTFFSIASNVLGVSGRSMLEAMIAGEKDPVALADLARKNLRKKITHRSPKRHWKKTSIDDVGKTAWTY</sequence>
<reference evidence="1 2" key="1">
    <citation type="submission" date="2021-02" db="EMBL/GenBank/DDBJ databases">
        <title>Alicyclobacillus curvatus sp. nov. and Alicyclobacillus mengziensis sp. nov., two acidophilic bacteria isolated from acid mine drainage.</title>
        <authorList>
            <person name="Huang Y."/>
        </authorList>
    </citation>
    <scope>NUCLEOTIDE SEQUENCE [LARGE SCALE GENOMIC DNA]</scope>
    <source>
        <strain evidence="1 2">S30H14</strain>
    </source>
</reference>
<name>A0A9X7Z8W3_9BACL</name>